<dbReference type="Proteomes" id="UP000000321">
    <property type="component" value="Unassembled WGS sequence"/>
</dbReference>
<dbReference type="PANTHER" id="PTHR43464">
    <property type="entry name" value="METHYLTRANSFERASE"/>
    <property type="match status" value="1"/>
</dbReference>
<evidence type="ECO:0000313" key="4">
    <source>
        <dbReference type="EMBL" id="EAS50508.1"/>
    </source>
</evidence>
<dbReference type="Gene3D" id="3.40.50.150">
    <property type="entry name" value="Vaccinia Virus protein VP39"/>
    <property type="match status" value="1"/>
</dbReference>
<dbReference type="GO" id="GO:0008168">
    <property type="term" value="F:methyltransferase activity"/>
    <property type="evidence" value="ECO:0007669"/>
    <property type="project" value="UniProtKB-KW"/>
</dbReference>
<dbReference type="SUPFAM" id="SSF53335">
    <property type="entry name" value="S-adenosyl-L-methionine-dependent methyltransferases"/>
    <property type="match status" value="1"/>
</dbReference>
<name>Q1YKL5_AURMS</name>
<gene>
    <name evidence="4" type="ORF">SI859A1_00628</name>
</gene>
<dbReference type="BioCyc" id="AURANTIMONAS:SI859A1_00628-MONOMER"/>
<comment type="caution">
    <text evidence="4">The sequence shown here is derived from an EMBL/GenBank/DDBJ whole genome shotgun (WGS) entry which is preliminary data.</text>
</comment>
<dbReference type="PANTHER" id="PTHR43464:SF19">
    <property type="entry name" value="UBIQUINONE BIOSYNTHESIS O-METHYLTRANSFERASE, MITOCHONDRIAL"/>
    <property type="match status" value="1"/>
</dbReference>
<accession>Q1YKL5</accession>
<keyword evidence="2" id="KW-0808">Transferase</keyword>
<proteinExistence type="predicted"/>
<reference evidence="4 5" key="1">
    <citation type="journal article" date="2008" name="Appl. Environ. Microbiol.">
        <title>Genomic insights into Mn(II) oxidation by the marine alphaproteobacterium Aurantimonas sp. strain SI85-9A1.</title>
        <authorList>
            <person name="Dick G.J."/>
            <person name="Podell S."/>
            <person name="Johnson H.A."/>
            <person name="Rivera-Espinoza Y."/>
            <person name="Bernier-Latmani R."/>
            <person name="McCarthy J.K."/>
            <person name="Torpey J.W."/>
            <person name="Clement B.G."/>
            <person name="Gaasterland T."/>
            <person name="Tebo B.M."/>
        </authorList>
    </citation>
    <scope>NUCLEOTIDE SEQUENCE [LARGE SCALE GENOMIC DNA]</scope>
    <source>
        <strain evidence="4 5">SI85-9A1</strain>
    </source>
</reference>
<dbReference type="GO" id="GO:0032259">
    <property type="term" value="P:methylation"/>
    <property type="evidence" value="ECO:0007669"/>
    <property type="project" value="UniProtKB-KW"/>
</dbReference>
<evidence type="ECO:0000256" key="2">
    <source>
        <dbReference type="ARBA" id="ARBA00022679"/>
    </source>
</evidence>
<dbReference type="CDD" id="cd02440">
    <property type="entry name" value="AdoMet_MTases"/>
    <property type="match status" value="1"/>
</dbReference>
<keyword evidence="1" id="KW-0489">Methyltransferase</keyword>
<dbReference type="HOGENOM" id="CLU_090201_3_0_5"/>
<dbReference type="EMBL" id="AAPJ01000002">
    <property type="protein sequence ID" value="EAS50508.1"/>
    <property type="molecule type" value="Genomic_DNA"/>
</dbReference>
<evidence type="ECO:0000256" key="3">
    <source>
        <dbReference type="ARBA" id="ARBA00022691"/>
    </source>
</evidence>
<dbReference type="InterPro" id="IPR029063">
    <property type="entry name" value="SAM-dependent_MTases_sf"/>
</dbReference>
<organism evidence="4 5">
    <name type="scientific">Aurantimonas manganoxydans (strain ATCC BAA-1229 / DSM 21871 / SI85-9A1)</name>
    <dbReference type="NCBI Taxonomy" id="287752"/>
    <lineage>
        <taxon>Bacteria</taxon>
        <taxon>Pseudomonadati</taxon>
        <taxon>Pseudomonadota</taxon>
        <taxon>Alphaproteobacteria</taxon>
        <taxon>Hyphomicrobiales</taxon>
        <taxon>Aurantimonadaceae</taxon>
        <taxon>Aurantimonas</taxon>
    </lineage>
</organism>
<dbReference type="AlphaFoldDB" id="Q1YKL5"/>
<sequence>MRPVVCAVRHGTAIDRRRHLHDSVSTIHASHALDGDPDKLNDYYAGWAGRYDKDVGDQDYGCPRVVASTALLVAEAYLNKAPGEVSVLDAGCGTGLAGEELRKRGFRHVDGFDLSNEMVDIAAKTGVYGKLAGGIDLNEDHENPLEQQYDIIVCAGVFTLGHVEPRALTRMARYLKADGLMVISTRNSYLDASDYAAVSRRLEEEGLVRLVMEIPNARYIAEEGAHYWIYGRGPRA</sequence>
<evidence type="ECO:0008006" key="6">
    <source>
        <dbReference type="Google" id="ProtNLM"/>
    </source>
</evidence>
<dbReference type="Pfam" id="PF13489">
    <property type="entry name" value="Methyltransf_23"/>
    <property type="match status" value="1"/>
</dbReference>
<keyword evidence="3" id="KW-0949">S-adenosyl-L-methionine</keyword>
<protein>
    <recommendedName>
        <fullName evidence="6">Class I SAM-dependent methyltransferase</fullName>
    </recommendedName>
</protein>
<evidence type="ECO:0000256" key="1">
    <source>
        <dbReference type="ARBA" id="ARBA00022603"/>
    </source>
</evidence>
<evidence type="ECO:0000313" key="5">
    <source>
        <dbReference type="Proteomes" id="UP000000321"/>
    </source>
</evidence>
<keyword evidence="5" id="KW-1185">Reference proteome</keyword>